<accession>A0AA35WKV5</accession>
<evidence type="ECO:0000313" key="2">
    <source>
        <dbReference type="Proteomes" id="UP001174909"/>
    </source>
</evidence>
<organism evidence="1 2">
    <name type="scientific">Geodia barretti</name>
    <name type="common">Barrett's horny sponge</name>
    <dbReference type="NCBI Taxonomy" id="519541"/>
    <lineage>
        <taxon>Eukaryota</taxon>
        <taxon>Metazoa</taxon>
        <taxon>Porifera</taxon>
        <taxon>Demospongiae</taxon>
        <taxon>Heteroscleromorpha</taxon>
        <taxon>Tetractinellida</taxon>
        <taxon>Astrophorina</taxon>
        <taxon>Geodiidae</taxon>
        <taxon>Geodia</taxon>
    </lineage>
</organism>
<name>A0AA35WKV5_GEOBA</name>
<dbReference type="Proteomes" id="UP001174909">
    <property type="component" value="Unassembled WGS sequence"/>
</dbReference>
<keyword evidence="2" id="KW-1185">Reference proteome</keyword>
<dbReference type="EMBL" id="CASHTH010002054">
    <property type="protein sequence ID" value="CAI8024129.1"/>
    <property type="molecule type" value="Genomic_DNA"/>
</dbReference>
<protein>
    <submittedName>
        <fullName evidence="1">Uncharacterized protein</fullName>
    </submittedName>
</protein>
<gene>
    <name evidence="1" type="ORF">GBAR_LOCUS14042</name>
</gene>
<reference evidence="1" key="1">
    <citation type="submission" date="2023-03" db="EMBL/GenBank/DDBJ databases">
        <authorList>
            <person name="Steffen K."/>
            <person name="Cardenas P."/>
        </authorList>
    </citation>
    <scope>NUCLEOTIDE SEQUENCE</scope>
</reference>
<proteinExistence type="predicted"/>
<evidence type="ECO:0000313" key="1">
    <source>
        <dbReference type="EMBL" id="CAI8024129.1"/>
    </source>
</evidence>
<comment type="caution">
    <text evidence="1">The sequence shown here is derived from an EMBL/GenBank/DDBJ whole genome shotgun (WGS) entry which is preliminary data.</text>
</comment>
<sequence>MFQRLSCEFYALYSSLACSKFAQVFQRLSHSLFAFYCASLLEIYCQIALYA</sequence>
<dbReference type="AlphaFoldDB" id="A0AA35WKV5"/>